<sequence length="69" mass="7589">MNAIPKIADAARLTTLLEAQRAAFLRDGSPSLARRRADLAELRKALISRREAIEAAVCARHSESWPSAF</sequence>
<dbReference type="EMBL" id="FMTM01000002">
    <property type="protein sequence ID" value="SCW50349.1"/>
    <property type="molecule type" value="Genomic_DNA"/>
</dbReference>
<gene>
    <name evidence="1" type="ORF">SAMN02927900_02124</name>
</gene>
<dbReference type="AlphaFoldDB" id="A0A1G4R2B1"/>
<evidence type="ECO:0000313" key="1">
    <source>
        <dbReference type="EMBL" id="SCW50349.1"/>
    </source>
</evidence>
<dbReference type="RefSeq" id="WP_092584820.1">
    <property type="nucleotide sequence ID" value="NZ_FMTM01000002.1"/>
</dbReference>
<protein>
    <submittedName>
        <fullName evidence="1">Coniferyl-aldehyde dehydrogenase</fullName>
    </submittedName>
</protein>
<accession>A0A1G4R2B1</accession>
<dbReference type="Proteomes" id="UP000199542">
    <property type="component" value="Unassembled WGS sequence"/>
</dbReference>
<name>A0A1G4R2B1_9HYPH</name>
<reference evidence="1 2" key="1">
    <citation type="submission" date="2016-10" db="EMBL/GenBank/DDBJ databases">
        <authorList>
            <person name="de Groot N.N."/>
        </authorList>
    </citation>
    <scope>NUCLEOTIDE SEQUENCE [LARGE SCALE GENOMIC DNA]</scope>
    <source>
        <strain evidence="1 2">CGMCC 1.3401</strain>
    </source>
</reference>
<evidence type="ECO:0000313" key="2">
    <source>
        <dbReference type="Proteomes" id="UP000199542"/>
    </source>
</evidence>
<organism evidence="1 2">
    <name type="scientific">Rhizobium mongolense subsp. loessense</name>
    <dbReference type="NCBI Taxonomy" id="158890"/>
    <lineage>
        <taxon>Bacteria</taxon>
        <taxon>Pseudomonadati</taxon>
        <taxon>Pseudomonadota</taxon>
        <taxon>Alphaproteobacteria</taxon>
        <taxon>Hyphomicrobiales</taxon>
        <taxon>Rhizobiaceae</taxon>
        <taxon>Rhizobium/Agrobacterium group</taxon>
        <taxon>Rhizobium</taxon>
    </lineage>
</organism>
<proteinExistence type="predicted"/>